<name>W5UTI2_9BACT</name>
<dbReference type="HOGENOM" id="CLU_1852981_0_0_14"/>
<dbReference type="STRING" id="743966.MYB_02715"/>
<dbReference type="OrthoDB" id="9806951at2"/>
<dbReference type="PATRIC" id="fig|743966.3.peg.546"/>
<dbReference type="RefSeq" id="WP_025279653.1">
    <property type="nucleotide sequence ID" value="NZ_CP007154.1"/>
</dbReference>
<proteinExistence type="predicted"/>
<evidence type="ECO:0000313" key="2">
    <source>
        <dbReference type="Proteomes" id="UP000019229"/>
    </source>
</evidence>
<reference evidence="1 2" key="1">
    <citation type="journal article" date="2014" name="Genome Announc.">
        <title>Complete Genome Sequence of Mycoplasma bovoculi Strain M165/69T (ATCC 29104).</title>
        <authorList>
            <person name="Calcutt M.J."/>
            <person name="Foecking M.F."/>
        </authorList>
    </citation>
    <scope>NUCLEOTIDE SEQUENCE [LARGE SCALE GENOMIC DNA]</scope>
    <source>
        <strain evidence="1">M165/69</strain>
    </source>
</reference>
<sequence>MNDYFSIGNIIEVKSSSVTILVKDFTHLETIHYGGTIYKGISVGTFVGVIRGSSKIVVQITSESIDNIEEDYDDSTLLKNKVQRKLVAEIIGVIRNNREYETGIKTFPLMFDDVVLLNEDELKIVFYLPQKKKKIKMF</sequence>
<dbReference type="AlphaFoldDB" id="W5UTI2"/>
<keyword evidence="2" id="KW-1185">Reference proteome</keyword>
<protein>
    <submittedName>
        <fullName evidence="1">Uncharacterized protein</fullName>
    </submittedName>
</protein>
<dbReference type="KEGG" id="mbc:MYB_02715"/>
<dbReference type="EMBL" id="CP007154">
    <property type="protein sequence ID" value="AHH45544.1"/>
    <property type="molecule type" value="Genomic_DNA"/>
</dbReference>
<organism evidence="1 2">
    <name type="scientific">Mesomycoplasma bovoculi M165/69</name>
    <dbReference type="NCBI Taxonomy" id="743966"/>
    <lineage>
        <taxon>Bacteria</taxon>
        <taxon>Bacillati</taxon>
        <taxon>Mycoplasmatota</taxon>
        <taxon>Mycoplasmoidales</taxon>
        <taxon>Metamycoplasmataceae</taxon>
        <taxon>Mesomycoplasma</taxon>
    </lineage>
</organism>
<accession>W5UTI2</accession>
<evidence type="ECO:0000313" key="1">
    <source>
        <dbReference type="EMBL" id="AHH45544.1"/>
    </source>
</evidence>
<gene>
    <name evidence="1" type="ORF">MYB_02715</name>
</gene>
<dbReference type="Proteomes" id="UP000019229">
    <property type="component" value="Chromosome"/>
</dbReference>